<dbReference type="AlphaFoldDB" id="A0A9P1GJP5"/>
<feature type="compositionally biased region" description="Acidic residues" evidence="1">
    <location>
        <begin position="238"/>
        <end position="247"/>
    </location>
</feature>
<evidence type="ECO:0000313" key="2">
    <source>
        <dbReference type="EMBL" id="CAI4016391.1"/>
    </source>
</evidence>
<organism evidence="2">
    <name type="scientific">Cladocopium goreaui</name>
    <dbReference type="NCBI Taxonomy" id="2562237"/>
    <lineage>
        <taxon>Eukaryota</taxon>
        <taxon>Sar</taxon>
        <taxon>Alveolata</taxon>
        <taxon>Dinophyceae</taxon>
        <taxon>Suessiales</taxon>
        <taxon>Symbiodiniaceae</taxon>
        <taxon>Cladocopium</taxon>
    </lineage>
</organism>
<reference evidence="3" key="2">
    <citation type="submission" date="2024-04" db="EMBL/GenBank/DDBJ databases">
        <authorList>
            <person name="Chen Y."/>
            <person name="Shah S."/>
            <person name="Dougan E. K."/>
            <person name="Thang M."/>
            <person name="Chan C."/>
        </authorList>
    </citation>
    <scope>NUCLEOTIDE SEQUENCE [LARGE SCALE GENOMIC DNA]</scope>
</reference>
<feature type="region of interest" description="Disordered" evidence="1">
    <location>
        <begin position="212"/>
        <end position="231"/>
    </location>
</feature>
<dbReference type="EMBL" id="CAMXCT010006581">
    <property type="protein sequence ID" value="CAI4016391.1"/>
    <property type="molecule type" value="Genomic_DNA"/>
</dbReference>
<feature type="region of interest" description="Disordered" evidence="1">
    <location>
        <begin position="238"/>
        <end position="257"/>
    </location>
</feature>
<name>A0A9P1GJP5_9DINO</name>
<evidence type="ECO:0000256" key="1">
    <source>
        <dbReference type="SAM" id="MobiDB-lite"/>
    </source>
</evidence>
<dbReference type="Proteomes" id="UP001152797">
    <property type="component" value="Unassembled WGS sequence"/>
</dbReference>
<protein>
    <submittedName>
        <fullName evidence="4">Reticulocyte-binding protein 2-like a</fullName>
    </submittedName>
</protein>
<dbReference type="EMBL" id="CAMXCT030006581">
    <property type="protein sequence ID" value="CAL4803703.1"/>
    <property type="molecule type" value="Genomic_DNA"/>
</dbReference>
<dbReference type="EMBL" id="CAMXCT020006581">
    <property type="protein sequence ID" value="CAL1169766.1"/>
    <property type="molecule type" value="Genomic_DNA"/>
</dbReference>
<gene>
    <name evidence="2" type="ORF">C1SCF055_LOCUS41138</name>
</gene>
<evidence type="ECO:0000313" key="4">
    <source>
        <dbReference type="EMBL" id="CAL4803703.1"/>
    </source>
</evidence>
<dbReference type="OrthoDB" id="428456at2759"/>
<accession>A0A9P1GJP5</accession>
<evidence type="ECO:0000313" key="5">
    <source>
        <dbReference type="Proteomes" id="UP001152797"/>
    </source>
</evidence>
<reference evidence="2" key="1">
    <citation type="submission" date="2022-10" db="EMBL/GenBank/DDBJ databases">
        <authorList>
            <person name="Chen Y."/>
            <person name="Dougan E. K."/>
            <person name="Chan C."/>
            <person name="Rhodes N."/>
            <person name="Thang M."/>
        </authorList>
    </citation>
    <scope>NUCLEOTIDE SEQUENCE</scope>
</reference>
<keyword evidence="5" id="KW-1185">Reference proteome</keyword>
<sequence length="918" mass="102903">MAVTSVWGRGLLHLKPATQLKAGQPLTADSPLPDLDSRPMLTIAADEESLQFKMCYALSHEQGGLRCWICPESTHSSWNCVKNAVRRSSLQHVLLLSSCMSNCMHGPYKSARNLQTLQEAAQFLGNNISQDAFEELQDAMSMDMGVEVDSDEIPQDPSQIPFLPCVSKLSTFVKTKSWFASIGVLRHLCKYWSLMSLIMDTALELEQVADGPWRHPDTADAAQQSDQDQDVDIEAEAPEDAGQDGGEEPGPNVRPTSKNELQKLREGFQNTMGLVAHLYRDVSLKDEFQIVYIATSAYLDEYSNTLAAQKESQARCMSWQANRCAGEWFSYILKSVGTMHDVSQLGNFITVDMTGEAPAVEELREQWLIDEKQKLKTLFTLVVECASSRAWSQMMFTNLLPNSFAAVKHEHAPTAERLLQNIHRVWESVLLAECIVSGKREATMEVKKGFKDRLNDICWNQLQLSREIYLECARANWNVHDGKVQLLAERLYGCPYNTKYDLEDAFAHLTSVGKMTSLATGMNKWTRYFYLTTLPSLKETGWPQVTTTLSDHVAPDAHVSGVLKDSGKYFKPSLHPLPKELKQRLVEMKLEHCKKAGTISNQRATAATAWVLMHASSNFSTVSMAWTGVFLMKHHFYLNPRSGRVLLGLGFRTCAALGLPLLRHELAGQVYFTFDLNTKSMTPVWMVSATLETSVENARGWLHLPTDILHPWEVPDKLRLNYPCVFMQKGPPEPLVTAGVRAGVYLTVPQLKSLQCQLKFSLPTAGSGKNNRLVKQDYALGLIGFLFPNATQKEKDTMLMGILGKTALHLDPKKGNKHVPDILKAFRSLEPTDQKEYTELYAMANDELMLQEKRDGKARVQTLPKQPRKHLTPVVHQQLGAGSPDTPCSGDTKVFIQHMMTVVSWLVMPCLFSLHVPT</sequence>
<comment type="caution">
    <text evidence="2">The sequence shown here is derived from an EMBL/GenBank/DDBJ whole genome shotgun (WGS) entry which is preliminary data.</text>
</comment>
<proteinExistence type="predicted"/>
<evidence type="ECO:0000313" key="3">
    <source>
        <dbReference type="EMBL" id="CAL1169766.1"/>
    </source>
</evidence>